<reference evidence="7 8" key="1">
    <citation type="journal article" date="2016" name="Nat. Commun.">
        <title>Thousands of microbial genomes shed light on interconnected biogeochemical processes in an aquifer system.</title>
        <authorList>
            <person name="Anantharaman K."/>
            <person name="Brown C.T."/>
            <person name="Hug L.A."/>
            <person name="Sharon I."/>
            <person name="Castelle C.J."/>
            <person name="Probst A.J."/>
            <person name="Thomas B.C."/>
            <person name="Singh A."/>
            <person name="Wilkins M.J."/>
            <person name="Karaoz U."/>
            <person name="Brodie E.L."/>
            <person name="Williams K.H."/>
            <person name="Hubbard S.S."/>
            <person name="Banfield J.F."/>
        </authorList>
    </citation>
    <scope>NUCLEOTIDE SEQUENCE [LARGE SCALE GENOMIC DNA]</scope>
</reference>
<dbReference type="GO" id="GO:0003961">
    <property type="term" value="F:O-acetylhomoserine aminocarboxypropyltransferase activity"/>
    <property type="evidence" value="ECO:0007669"/>
    <property type="project" value="TreeGrafter"/>
</dbReference>
<dbReference type="GO" id="GO:0005737">
    <property type="term" value="C:cytoplasm"/>
    <property type="evidence" value="ECO:0007669"/>
    <property type="project" value="TreeGrafter"/>
</dbReference>
<dbReference type="InterPro" id="IPR015424">
    <property type="entry name" value="PyrdxlP-dep_Trfase"/>
</dbReference>
<evidence type="ECO:0000256" key="4">
    <source>
        <dbReference type="ARBA" id="ARBA00022898"/>
    </source>
</evidence>
<keyword evidence="3" id="KW-0808">Transferase</keyword>
<accession>A0A1F7JIS1</accession>
<proteinExistence type="inferred from homology"/>
<gene>
    <name evidence="7" type="ORF">A3H78_05005</name>
</gene>
<dbReference type="InterPro" id="IPR015422">
    <property type="entry name" value="PyrdxlP-dep_Trfase_small"/>
</dbReference>
<dbReference type="SUPFAM" id="SSF53383">
    <property type="entry name" value="PLP-dependent transferases"/>
    <property type="match status" value="1"/>
</dbReference>
<dbReference type="GO" id="GO:0019346">
    <property type="term" value="P:transsulfuration"/>
    <property type="evidence" value="ECO:0007669"/>
    <property type="project" value="InterPro"/>
</dbReference>
<evidence type="ECO:0000256" key="6">
    <source>
        <dbReference type="RuleBase" id="RU362118"/>
    </source>
</evidence>
<comment type="similarity">
    <text evidence="2 6">Belongs to the trans-sulfuration enzymes family.</text>
</comment>
<dbReference type="Pfam" id="PF01053">
    <property type="entry name" value="Cys_Met_Meta_PP"/>
    <property type="match status" value="1"/>
</dbReference>
<protein>
    <recommendedName>
        <fullName evidence="9">O-acetylhomoserine aminocarboxypropyltransferase</fullName>
    </recommendedName>
</protein>
<organism evidence="7 8">
    <name type="scientific">Candidatus Roizmanbacteria bacterium RIFCSPLOWO2_02_FULL_36_11</name>
    <dbReference type="NCBI Taxonomy" id="1802071"/>
    <lineage>
        <taxon>Bacteria</taxon>
        <taxon>Candidatus Roizmaniibacteriota</taxon>
    </lineage>
</organism>
<comment type="cofactor">
    <cofactor evidence="1 6">
        <name>pyridoxal 5'-phosphate</name>
        <dbReference type="ChEBI" id="CHEBI:597326"/>
    </cofactor>
</comment>
<evidence type="ECO:0000256" key="1">
    <source>
        <dbReference type="ARBA" id="ARBA00001933"/>
    </source>
</evidence>
<dbReference type="InterPro" id="IPR000277">
    <property type="entry name" value="Cys/Met-Metab_PyrdxlP-dep_enz"/>
</dbReference>
<feature type="modified residue" description="N6-(pyridoxal phosphate)lysine" evidence="5">
    <location>
        <position position="267"/>
    </location>
</feature>
<dbReference type="PANTHER" id="PTHR43797:SF2">
    <property type="entry name" value="HOMOCYSTEINE_CYSTEINE SYNTHASE"/>
    <property type="match status" value="1"/>
</dbReference>
<dbReference type="InterPro" id="IPR006235">
    <property type="entry name" value="OAc-hSer/O-AcSer_sulfhydrylase"/>
</dbReference>
<comment type="caution">
    <text evidence="7">The sequence shown here is derived from an EMBL/GenBank/DDBJ whole genome shotgun (WGS) entry which is preliminary data.</text>
</comment>
<dbReference type="GO" id="GO:0071269">
    <property type="term" value="P:L-homocysteine biosynthetic process"/>
    <property type="evidence" value="ECO:0007669"/>
    <property type="project" value="TreeGrafter"/>
</dbReference>
<dbReference type="GO" id="GO:0030170">
    <property type="term" value="F:pyridoxal phosphate binding"/>
    <property type="evidence" value="ECO:0007669"/>
    <property type="project" value="InterPro"/>
</dbReference>
<dbReference type="GO" id="GO:0006535">
    <property type="term" value="P:cysteine biosynthetic process from serine"/>
    <property type="evidence" value="ECO:0007669"/>
    <property type="project" value="TreeGrafter"/>
</dbReference>
<dbReference type="AlphaFoldDB" id="A0A1F7JIS1"/>
<dbReference type="PANTHER" id="PTHR43797">
    <property type="entry name" value="HOMOCYSTEINE/CYSTEINE SYNTHASE"/>
    <property type="match status" value="1"/>
</dbReference>
<evidence type="ECO:0000256" key="5">
    <source>
        <dbReference type="PIRSR" id="PIRSR001434-2"/>
    </source>
</evidence>
<evidence type="ECO:0000256" key="2">
    <source>
        <dbReference type="ARBA" id="ARBA00009077"/>
    </source>
</evidence>
<sequence length="469" mass="52284">MVSSRFLQDKSTSLKKELQFLKKIKTEEKYFLKKSKDTIAKRTNQMKETKNQAFDTVSLWGLYGRDDMKAFKSVTLPLFMSTTGGPFDSLVDGSLLLSYKTIDDPNKAYTRIDNQNPDHLAMKIAALEGLGVPQLTQGICTSSGMSAIMMATMPFLQSGDNFVSSNRVYGGTQQLYDVTYPKSGWQVRWIDKPWILSSWEKRIDKKTKFLFVESPSNPTLYIADLEALSKLAHKYNLPLIVDSTLASPALTRPFEYGADIVVHSISKIANGSCRAIGGALISLDKITTNIKSLRENFANQVKGGHFRNMGPCLSPFNAQIIWDELITLRLRVKQVSENAMNIAKYLEKHPKIEKVNYPGLISHPQHKIAKRLMKLPDGTNAYGHLLSFNIKGGLEKAKKFAENLDFGVQVTHLGGSYTVWVHNATTTHGQMTHDERKAAGIADNLIRYSVGLEGVTDAISALEKALNKV</sequence>
<keyword evidence="4 5" id="KW-0663">Pyridoxal phosphate</keyword>
<dbReference type="PIRSF" id="PIRSF001434">
    <property type="entry name" value="CGS"/>
    <property type="match status" value="1"/>
</dbReference>
<dbReference type="Gene3D" id="3.40.640.10">
    <property type="entry name" value="Type I PLP-dependent aspartate aminotransferase-like (Major domain)"/>
    <property type="match status" value="1"/>
</dbReference>
<dbReference type="EMBL" id="MGAV01000002">
    <property type="protein sequence ID" value="OGK55497.1"/>
    <property type="molecule type" value="Genomic_DNA"/>
</dbReference>
<dbReference type="Proteomes" id="UP000177418">
    <property type="component" value="Unassembled WGS sequence"/>
</dbReference>
<name>A0A1F7JIS1_9BACT</name>
<evidence type="ECO:0000313" key="8">
    <source>
        <dbReference type="Proteomes" id="UP000177418"/>
    </source>
</evidence>
<evidence type="ECO:0000313" key="7">
    <source>
        <dbReference type="EMBL" id="OGK55497.1"/>
    </source>
</evidence>
<dbReference type="InterPro" id="IPR015421">
    <property type="entry name" value="PyrdxlP-dep_Trfase_major"/>
</dbReference>
<dbReference type="Gene3D" id="3.90.1150.10">
    <property type="entry name" value="Aspartate Aminotransferase, domain 1"/>
    <property type="match status" value="1"/>
</dbReference>
<dbReference type="GO" id="GO:0004124">
    <property type="term" value="F:cysteine synthase activity"/>
    <property type="evidence" value="ECO:0007669"/>
    <property type="project" value="TreeGrafter"/>
</dbReference>
<evidence type="ECO:0000256" key="3">
    <source>
        <dbReference type="ARBA" id="ARBA00022679"/>
    </source>
</evidence>
<evidence type="ECO:0008006" key="9">
    <source>
        <dbReference type="Google" id="ProtNLM"/>
    </source>
</evidence>